<keyword evidence="2" id="KW-1185">Reference proteome</keyword>
<dbReference type="EMBL" id="JACCFK010000001">
    <property type="protein sequence ID" value="NYI90816.1"/>
    <property type="molecule type" value="Genomic_DNA"/>
</dbReference>
<dbReference type="AlphaFoldDB" id="A0A853B8N9"/>
<gene>
    <name evidence="1" type="ORF">HNR02_004139</name>
</gene>
<name>A0A853B8N9_9PSEU</name>
<comment type="caution">
    <text evidence="1">The sequence shown here is derived from an EMBL/GenBank/DDBJ whole genome shotgun (WGS) entry which is preliminary data.</text>
</comment>
<reference evidence="1 2" key="1">
    <citation type="submission" date="2020-07" db="EMBL/GenBank/DDBJ databases">
        <title>Sequencing the genomes of 1000 actinobacteria strains.</title>
        <authorList>
            <person name="Klenk H.-P."/>
        </authorList>
    </citation>
    <scope>NUCLEOTIDE SEQUENCE [LARGE SCALE GENOMIC DNA]</scope>
    <source>
        <strain evidence="1 2">DSM 104006</strain>
    </source>
</reference>
<dbReference type="Proteomes" id="UP000549616">
    <property type="component" value="Unassembled WGS sequence"/>
</dbReference>
<evidence type="ECO:0000313" key="1">
    <source>
        <dbReference type="EMBL" id="NYI90816.1"/>
    </source>
</evidence>
<proteinExistence type="predicted"/>
<protein>
    <submittedName>
        <fullName evidence="1">ABC-type enterobactin transport system permease subunit</fullName>
    </submittedName>
</protein>
<accession>A0A853B8N9</accession>
<sequence>MTTGVRLGRLQLLLVLAGTGGTATVTATTGPIAFIALTARTSGVACLVPAEPVCCPRP</sequence>
<evidence type="ECO:0000313" key="2">
    <source>
        <dbReference type="Proteomes" id="UP000549616"/>
    </source>
</evidence>
<organism evidence="1 2">
    <name type="scientific">Amycolatopsis endophytica</name>
    <dbReference type="NCBI Taxonomy" id="860233"/>
    <lineage>
        <taxon>Bacteria</taxon>
        <taxon>Bacillati</taxon>
        <taxon>Actinomycetota</taxon>
        <taxon>Actinomycetes</taxon>
        <taxon>Pseudonocardiales</taxon>
        <taxon>Pseudonocardiaceae</taxon>
        <taxon>Amycolatopsis</taxon>
    </lineage>
</organism>